<evidence type="ECO:0000256" key="2">
    <source>
        <dbReference type="ARBA" id="ARBA00008360"/>
    </source>
</evidence>
<dbReference type="AlphaFoldDB" id="F0ZVL1"/>
<dbReference type="EMBL" id="GL871217">
    <property type="protein sequence ID" value="EGC31999.1"/>
    <property type="molecule type" value="Genomic_DNA"/>
</dbReference>
<dbReference type="PANTHER" id="PTHR23112">
    <property type="entry name" value="G PROTEIN-COUPLED RECEPTOR 157-RELATED"/>
    <property type="match status" value="1"/>
</dbReference>
<dbReference type="GO" id="GO:0007189">
    <property type="term" value="P:adenylate cyclase-activating G protein-coupled receptor signaling pathway"/>
    <property type="evidence" value="ECO:0000318"/>
    <property type="project" value="GO_Central"/>
</dbReference>
<evidence type="ECO:0000313" key="12">
    <source>
        <dbReference type="Proteomes" id="UP000001064"/>
    </source>
</evidence>
<dbReference type="Pfam" id="PF00002">
    <property type="entry name" value="7tm_2"/>
    <property type="match status" value="1"/>
</dbReference>
<protein>
    <recommendedName>
        <fullName evidence="10">G-protein coupled receptors family 2 profile 2 domain-containing protein</fullName>
    </recommendedName>
</protein>
<dbReference type="PRINTS" id="PR02001">
    <property type="entry name" value="GCR1CAMPR"/>
</dbReference>
<gene>
    <name evidence="11" type="ORF">DICPUDRAFT_82126</name>
</gene>
<dbReference type="GO" id="GO:0007166">
    <property type="term" value="P:cell surface receptor signaling pathway"/>
    <property type="evidence" value="ECO:0007669"/>
    <property type="project" value="InterPro"/>
</dbReference>
<dbReference type="PANTHER" id="PTHR23112:SF16">
    <property type="entry name" value="CYCLIC AMP RECEPTOR-LIKE PROTEIN E"/>
    <property type="match status" value="1"/>
</dbReference>
<dbReference type="RefSeq" id="XP_003291455.1">
    <property type="nucleotide sequence ID" value="XM_003291407.1"/>
</dbReference>
<evidence type="ECO:0000259" key="10">
    <source>
        <dbReference type="PROSITE" id="PS50261"/>
    </source>
</evidence>
<evidence type="ECO:0000256" key="5">
    <source>
        <dbReference type="ARBA" id="ARBA00023040"/>
    </source>
</evidence>
<dbReference type="GeneID" id="10507640"/>
<dbReference type="GO" id="GO:0005886">
    <property type="term" value="C:plasma membrane"/>
    <property type="evidence" value="ECO:0000318"/>
    <property type="project" value="GO_Central"/>
</dbReference>
<dbReference type="InterPro" id="IPR022343">
    <property type="entry name" value="GCR1-cAMP_receptor"/>
</dbReference>
<feature type="transmembrane region" description="Helical" evidence="9">
    <location>
        <begin position="117"/>
        <end position="137"/>
    </location>
</feature>
<dbReference type="VEuPathDB" id="AmoebaDB:DICPUDRAFT_82126"/>
<dbReference type="Gene3D" id="1.20.1070.10">
    <property type="entry name" value="Rhodopsin 7-helix transmembrane proteins"/>
    <property type="match status" value="1"/>
</dbReference>
<accession>F0ZVL1</accession>
<dbReference type="InterPro" id="IPR017981">
    <property type="entry name" value="GPCR_2-like_7TM"/>
</dbReference>
<evidence type="ECO:0000256" key="9">
    <source>
        <dbReference type="SAM" id="Phobius"/>
    </source>
</evidence>
<feature type="transmembrane region" description="Helical" evidence="9">
    <location>
        <begin position="251"/>
        <end position="272"/>
    </location>
</feature>
<feature type="transmembrane region" description="Helical" evidence="9">
    <location>
        <begin position="157"/>
        <end position="179"/>
    </location>
</feature>
<evidence type="ECO:0000256" key="3">
    <source>
        <dbReference type="ARBA" id="ARBA00022692"/>
    </source>
</evidence>
<evidence type="ECO:0000256" key="4">
    <source>
        <dbReference type="ARBA" id="ARBA00022989"/>
    </source>
</evidence>
<feature type="transmembrane region" description="Helical" evidence="9">
    <location>
        <begin position="41"/>
        <end position="61"/>
    </location>
</feature>
<evidence type="ECO:0000256" key="6">
    <source>
        <dbReference type="ARBA" id="ARBA00023136"/>
    </source>
</evidence>
<feature type="domain" description="G-protein coupled receptors family 2 profile 2" evidence="10">
    <location>
        <begin position="6"/>
        <end position="275"/>
    </location>
</feature>
<keyword evidence="6 9" id="KW-0472">Membrane</keyword>
<keyword evidence="8" id="KW-0807">Transducer</keyword>
<evidence type="ECO:0000256" key="7">
    <source>
        <dbReference type="ARBA" id="ARBA00023170"/>
    </source>
</evidence>
<proteinExistence type="inferred from homology"/>
<dbReference type="InterPro" id="IPR000832">
    <property type="entry name" value="GPCR_2_secretin-like"/>
</dbReference>
<organism evidence="11 12">
    <name type="scientific">Dictyostelium purpureum</name>
    <name type="common">Slime mold</name>
    <dbReference type="NCBI Taxonomy" id="5786"/>
    <lineage>
        <taxon>Eukaryota</taxon>
        <taxon>Amoebozoa</taxon>
        <taxon>Evosea</taxon>
        <taxon>Eumycetozoa</taxon>
        <taxon>Dictyostelia</taxon>
        <taxon>Dictyosteliales</taxon>
        <taxon>Dictyosteliaceae</taxon>
        <taxon>Dictyostelium</taxon>
    </lineage>
</organism>
<feature type="transmembrane region" description="Helical" evidence="9">
    <location>
        <begin position="214"/>
        <end position="236"/>
    </location>
</feature>
<evidence type="ECO:0000256" key="8">
    <source>
        <dbReference type="ARBA" id="ARBA00023224"/>
    </source>
</evidence>
<feature type="transmembrane region" description="Helical" evidence="9">
    <location>
        <begin position="12"/>
        <end position="34"/>
    </location>
</feature>
<keyword evidence="12" id="KW-1185">Reference proteome</keyword>
<dbReference type="eggNOG" id="ENOG502RDJA">
    <property type="taxonomic scope" value="Eukaryota"/>
</dbReference>
<dbReference type="KEGG" id="dpp:DICPUDRAFT_82126"/>
<name>F0ZVL1_DICPU</name>
<keyword evidence="3 9" id="KW-0812">Transmembrane</keyword>
<keyword evidence="4 9" id="KW-1133">Transmembrane helix</keyword>
<reference evidence="12" key="1">
    <citation type="journal article" date="2011" name="Genome Biol.">
        <title>Comparative genomics of the social amoebae Dictyostelium discoideum and Dictyostelium purpureum.</title>
        <authorList>
            <consortium name="US DOE Joint Genome Institute (JGI-PGF)"/>
            <person name="Sucgang R."/>
            <person name="Kuo A."/>
            <person name="Tian X."/>
            <person name="Salerno W."/>
            <person name="Parikh A."/>
            <person name="Feasley C.L."/>
            <person name="Dalin E."/>
            <person name="Tu H."/>
            <person name="Huang E."/>
            <person name="Barry K."/>
            <person name="Lindquist E."/>
            <person name="Shapiro H."/>
            <person name="Bruce D."/>
            <person name="Schmutz J."/>
            <person name="Salamov A."/>
            <person name="Fey P."/>
            <person name="Gaudet P."/>
            <person name="Anjard C."/>
            <person name="Babu M.M."/>
            <person name="Basu S."/>
            <person name="Bushmanova Y."/>
            <person name="van der Wel H."/>
            <person name="Katoh-Kurasawa M."/>
            <person name="Dinh C."/>
            <person name="Coutinho P.M."/>
            <person name="Saito T."/>
            <person name="Elias M."/>
            <person name="Schaap P."/>
            <person name="Kay R.R."/>
            <person name="Henrissat B."/>
            <person name="Eichinger L."/>
            <person name="Rivero F."/>
            <person name="Putnam N.H."/>
            <person name="West C.M."/>
            <person name="Loomis W.F."/>
            <person name="Chisholm R.L."/>
            <person name="Shaulsky G."/>
            <person name="Strassmann J.E."/>
            <person name="Queller D.C."/>
            <person name="Kuspa A."/>
            <person name="Grigoriev I.V."/>
        </authorList>
    </citation>
    <scope>NUCLEOTIDE SEQUENCE [LARGE SCALE GENOMIC DNA]</scope>
    <source>
        <strain evidence="12">QSDP1</strain>
    </source>
</reference>
<keyword evidence="7" id="KW-0675">Receptor</keyword>
<keyword evidence="5" id="KW-0297">G-protein coupled receptor</keyword>
<dbReference type="FunCoup" id="F0ZVL1">
    <property type="interactions" value="12"/>
</dbReference>
<dbReference type="InParanoid" id="F0ZVL1"/>
<evidence type="ECO:0000313" key="11">
    <source>
        <dbReference type="EMBL" id="EGC31999.1"/>
    </source>
</evidence>
<evidence type="ECO:0000256" key="1">
    <source>
        <dbReference type="ARBA" id="ARBA00004141"/>
    </source>
</evidence>
<comment type="subcellular location">
    <subcellularLocation>
        <location evidence="1">Membrane</location>
        <topology evidence="1">Multi-pass membrane protein</topology>
    </subcellularLocation>
</comment>
<dbReference type="OMA" id="FITIKHI"/>
<comment type="similarity">
    <text evidence="2">Belongs to the G-protein coupled receptor 5 family.</text>
</comment>
<dbReference type="PROSITE" id="PS50261">
    <property type="entry name" value="G_PROTEIN_RECEP_F2_4"/>
    <property type="match status" value="1"/>
</dbReference>
<dbReference type="OrthoDB" id="16753at2759"/>
<dbReference type="Proteomes" id="UP000001064">
    <property type="component" value="Unassembled WGS sequence"/>
</dbReference>
<dbReference type="GO" id="GO:0004930">
    <property type="term" value="F:G protein-coupled receptor activity"/>
    <property type="evidence" value="ECO:0000318"/>
    <property type="project" value="GO_Central"/>
</dbReference>
<feature type="transmembrane region" description="Helical" evidence="9">
    <location>
        <begin position="81"/>
        <end position="105"/>
    </location>
</feature>
<sequence>MITLYSYVLNWIGSIACFVGCLFIIAHFCWIPLLRTSLSKIIIFPTFVLLLYDLISFPSFISKNISLYINRSTILCNLEESILQFLIVSNFMWSVCISVNLLYLCFNSNKNLKKKELLYHLVSWGIPLLVVVISKIPNMISDNGNQCRYKSPNYIKFYLENTIFIAIITFNFIVAFITIKHIISGNLRESETNTTSVLFINEKKITTKKIVWRLLLYPSILSICYLMTLVLTIYQFTVSSKDLAVQNRLNALLYTAKGVFLLQGFFNALVYLRSSKLRDRYKRIYIFKRICWPDLVDYQSINNQQ</sequence>